<evidence type="ECO:0000256" key="5">
    <source>
        <dbReference type="ARBA" id="ARBA00022679"/>
    </source>
</evidence>
<dbReference type="EMBL" id="JAJAGQ010000019">
    <property type="protein sequence ID" value="KAJ8534862.1"/>
    <property type="molecule type" value="Genomic_DNA"/>
</dbReference>
<comment type="cofactor">
    <cofactor evidence="1">
        <name>Mn(2+)</name>
        <dbReference type="ChEBI" id="CHEBI:29035"/>
    </cofactor>
</comment>
<dbReference type="FunFam" id="1.20.120.1760:FF:000020">
    <property type="entry name" value="cardiolipin synthase (CMP-forming), mitochondrial"/>
    <property type="match status" value="1"/>
</dbReference>
<sequence length="149" mass="16250">MISGPLLAWMIIHDMYLPAFVGLAVSGATDWLDGYMARRMGINSVVLIAFVALAMVDKGLIHPGLVSLVVLRDVALVGGAVYKRASILEWKWSSWYEFFNLDGARPQKVEPLRISKVNTVMQLALVAAALLQPDLGNEETKHISLTSAG</sequence>
<evidence type="ECO:0000256" key="9">
    <source>
        <dbReference type="ARBA" id="ARBA00023098"/>
    </source>
</evidence>
<comment type="caution">
    <text evidence="14">The sequence shown here is derived from an EMBL/GenBank/DDBJ whole genome shotgun (WGS) entry which is preliminary data.</text>
</comment>
<dbReference type="GO" id="GO:0032049">
    <property type="term" value="P:cardiolipin biosynthetic process"/>
    <property type="evidence" value="ECO:0007669"/>
    <property type="project" value="TreeGrafter"/>
</dbReference>
<keyword evidence="6 13" id="KW-0812">Transmembrane</keyword>
<evidence type="ECO:0000256" key="12">
    <source>
        <dbReference type="ARBA" id="ARBA00023264"/>
    </source>
</evidence>
<dbReference type="GO" id="GO:0043337">
    <property type="term" value="F:cardiolipin synthase (CMP-forming)"/>
    <property type="evidence" value="ECO:0007669"/>
    <property type="project" value="TreeGrafter"/>
</dbReference>
<protein>
    <submittedName>
        <fullName evidence="14">Uncharacterized protein</fullName>
    </submittedName>
</protein>
<keyword evidence="7" id="KW-0809">Transit peptide</keyword>
<keyword evidence="10 13" id="KW-0472">Membrane</keyword>
<keyword evidence="11" id="KW-0594">Phospholipid biosynthesis</keyword>
<keyword evidence="4" id="KW-0444">Lipid biosynthesis</keyword>
<evidence type="ECO:0000256" key="4">
    <source>
        <dbReference type="ARBA" id="ARBA00022516"/>
    </source>
</evidence>
<evidence type="ECO:0000313" key="14">
    <source>
        <dbReference type="EMBL" id="KAJ8534862.1"/>
    </source>
</evidence>
<evidence type="ECO:0000256" key="8">
    <source>
        <dbReference type="ARBA" id="ARBA00022989"/>
    </source>
</evidence>
<dbReference type="AlphaFoldDB" id="A0A9Q1LH29"/>
<dbReference type="GO" id="GO:0016020">
    <property type="term" value="C:membrane"/>
    <property type="evidence" value="ECO:0007669"/>
    <property type="project" value="UniProtKB-SubCell"/>
</dbReference>
<organism evidence="14 15">
    <name type="scientific">Anisodus acutangulus</name>
    <dbReference type="NCBI Taxonomy" id="402998"/>
    <lineage>
        <taxon>Eukaryota</taxon>
        <taxon>Viridiplantae</taxon>
        <taxon>Streptophyta</taxon>
        <taxon>Embryophyta</taxon>
        <taxon>Tracheophyta</taxon>
        <taxon>Spermatophyta</taxon>
        <taxon>Magnoliopsida</taxon>
        <taxon>eudicotyledons</taxon>
        <taxon>Gunneridae</taxon>
        <taxon>Pentapetalae</taxon>
        <taxon>asterids</taxon>
        <taxon>lamiids</taxon>
        <taxon>Solanales</taxon>
        <taxon>Solanaceae</taxon>
        <taxon>Solanoideae</taxon>
        <taxon>Hyoscyameae</taxon>
        <taxon>Anisodus</taxon>
    </lineage>
</organism>
<comment type="similarity">
    <text evidence="3">Belongs to the CDP-alcohol phosphatidyltransferase class-I family.</text>
</comment>
<evidence type="ECO:0000256" key="1">
    <source>
        <dbReference type="ARBA" id="ARBA00001936"/>
    </source>
</evidence>
<keyword evidence="8 13" id="KW-1133">Transmembrane helix</keyword>
<feature type="transmembrane region" description="Helical" evidence="13">
    <location>
        <begin position="40"/>
        <end position="56"/>
    </location>
</feature>
<evidence type="ECO:0000256" key="11">
    <source>
        <dbReference type="ARBA" id="ARBA00023209"/>
    </source>
</evidence>
<keyword evidence="15" id="KW-1185">Reference proteome</keyword>
<dbReference type="Gene3D" id="1.20.120.1760">
    <property type="match status" value="1"/>
</dbReference>
<keyword evidence="5" id="KW-0808">Transferase</keyword>
<keyword evidence="12" id="KW-1208">Phospholipid metabolism</keyword>
<reference evidence="15" key="1">
    <citation type="journal article" date="2023" name="Proc. Natl. Acad. Sci. U.S.A.">
        <title>Genomic and structural basis for evolution of tropane alkaloid biosynthesis.</title>
        <authorList>
            <person name="Wanga Y.-J."/>
            <person name="Taina T."/>
            <person name="Yua J.-Y."/>
            <person name="Lia J."/>
            <person name="Xua B."/>
            <person name="Chenc J."/>
            <person name="D'Auriad J.C."/>
            <person name="Huanga J.-P."/>
            <person name="Huanga S.-X."/>
        </authorList>
    </citation>
    <scope>NUCLEOTIDE SEQUENCE [LARGE SCALE GENOMIC DNA]</scope>
    <source>
        <strain evidence="15">cv. KIB-2019</strain>
    </source>
</reference>
<evidence type="ECO:0000256" key="3">
    <source>
        <dbReference type="ARBA" id="ARBA00010441"/>
    </source>
</evidence>
<dbReference type="InterPro" id="IPR043130">
    <property type="entry name" value="CDP-OH_PTrfase_TM_dom"/>
</dbReference>
<evidence type="ECO:0000256" key="6">
    <source>
        <dbReference type="ARBA" id="ARBA00022692"/>
    </source>
</evidence>
<dbReference type="PANTHER" id="PTHR14269">
    <property type="entry name" value="CDP-DIACYLGLYCEROL--GLYCEROL-3-PHOSPHATE 3-PHOSPHATIDYLTRANSFERASE-RELATED"/>
    <property type="match status" value="1"/>
</dbReference>
<name>A0A9Q1LH29_9SOLA</name>
<evidence type="ECO:0000256" key="10">
    <source>
        <dbReference type="ARBA" id="ARBA00023136"/>
    </source>
</evidence>
<dbReference type="Proteomes" id="UP001152561">
    <property type="component" value="Unassembled WGS sequence"/>
</dbReference>
<gene>
    <name evidence="14" type="ORF">K7X08_016590</name>
</gene>
<feature type="transmembrane region" description="Helical" evidence="13">
    <location>
        <begin position="6"/>
        <end position="28"/>
    </location>
</feature>
<dbReference type="GO" id="GO:0005739">
    <property type="term" value="C:mitochondrion"/>
    <property type="evidence" value="ECO:0007669"/>
    <property type="project" value="TreeGrafter"/>
</dbReference>
<evidence type="ECO:0000256" key="13">
    <source>
        <dbReference type="SAM" id="Phobius"/>
    </source>
</evidence>
<keyword evidence="9" id="KW-0443">Lipid metabolism</keyword>
<dbReference type="OrthoDB" id="10020554at2759"/>
<comment type="subcellular location">
    <subcellularLocation>
        <location evidence="2">Membrane</location>
        <topology evidence="2">Multi-pass membrane protein</topology>
    </subcellularLocation>
</comment>
<proteinExistence type="inferred from homology"/>
<feature type="transmembrane region" description="Helical" evidence="13">
    <location>
        <begin position="62"/>
        <end position="82"/>
    </location>
</feature>
<dbReference type="InterPro" id="IPR000462">
    <property type="entry name" value="CDP-OH_P_trans"/>
</dbReference>
<dbReference type="PANTHER" id="PTHR14269:SF60">
    <property type="entry name" value="CARDIOLIPIN SYNTHASE (CMP-FORMING)"/>
    <property type="match status" value="1"/>
</dbReference>
<accession>A0A9Q1LH29</accession>
<evidence type="ECO:0000256" key="2">
    <source>
        <dbReference type="ARBA" id="ARBA00004141"/>
    </source>
</evidence>
<evidence type="ECO:0000313" key="15">
    <source>
        <dbReference type="Proteomes" id="UP001152561"/>
    </source>
</evidence>
<evidence type="ECO:0000256" key="7">
    <source>
        <dbReference type="ARBA" id="ARBA00022946"/>
    </source>
</evidence>
<dbReference type="Pfam" id="PF01066">
    <property type="entry name" value="CDP-OH_P_transf"/>
    <property type="match status" value="1"/>
</dbReference>
<dbReference type="InterPro" id="IPR050324">
    <property type="entry name" value="CDP-alcohol_PTase-I"/>
</dbReference>